<gene>
    <name evidence="2" type="ORF">CWI75_10690</name>
</gene>
<organism evidence="2 3">
    <name type="scientific">Kineobactrum sediminis</name>
    <dbReference type="NCBI Taxonomy" id="1905677"/>
    <lineage>
        <taxon>Bacteria</taxon>
        <taxon>Pseudomonadati</taxon>
        <taxon>Pseudomonadota</taxon>
        <taxon>Gammaproteobacteria</taxon>
        <taxon>Cellvibrionales</taxon>
        <taxon>Halieaceae</taxon>
        <taxon>Kineobactrum</taxon>
    </lineage>
</organism>
<accession>A0A2N5Y1G3</accession>
<protein>
    <submittedName>
        <fullName evidence="2">Uncharacterized protein</fullName>
    </submittedName>
</protein>
<dbReference type="RefSeq" id="WP_101521489.1">
    <property type="nucleotide sequence ID" value="NZ_PKLZ01000008.1"/>
</dbReference>
<reference evidence="3" key="1">
    <citation type="submission" date="2017-11" db="EMBL/GenBank/DDBJ databases">
        <title>The draft genome sequence of Chromatocurvus sp. F02.</title>
        <authorList>
            <person name="Du Z.-J."/>
            <person name="Chang Y.-Q."/>
        </authorList>
    </citation>
    <scope>NUCLEOTIDE SEQUENCE [LARGE SCALE GENOMIC DNA]</scope>
    <source>
        <strain evidence="3">F02</strain>
    </source>
</reference>
<name>A0A2N5Y1G3_9GAMM</name>
<dbReference type="OrthoDB" id="6576970at2"/>
<sequence length="797" mass="89846">MAKQTREECIRQASSNFTPEQRRRMWGTDRLDDLTDEQITSGVRHQKILRRDAKTGRILEDYRLARVRRYVHDYQQKNGVSDKNRRKAIENVLVRSLDDNAGRVSIEANAQGITAIYQSRIAQAAEAMKPDRLGWRKQVELLDDLAEELHKPKSTGNARASQFAKAVADVLEDLRLRFNRAGGEIKQLEGWALPHTSDSTKMARAGVEQYVETTLPLLDRNRMRTPYGRPMDEKELRESLRAIYSNTVGETLAEEGQGPQAIANRYQEHRQLHFRNGKEYREYADKFGDTNYYKVITDHIERLSREIALIETLGPNPAKAFERMTAGLDKAFLVNHEAIFKNLAGLNRPDKGLLMNFNAGLRPALSAAQLGSATISSFSDIGTASVAAAFNGLGWSRMLRRLGSLTGEESRVFAARLGGSIDYALDNVGIAVRFDDTAGADWSQRLADTVFRASGLNAFTNLMRRAHFIEMAYTLASHRGKSLDAVEPRFRKMLESYGIDGLEWDLIRKAKMRQRNGEQFLDVTSIQDEGVQTKLMGIIHQERDLAVLMPDTRTRALMNQGQEQGTVLGEGLRAFGQYKSYSVMMVMNNLHRYLSSKRLNTVDRVGYISSLVVSTTLLGALSLQLKEVAKGRDPRNMRDTDFFKAALLQGGGLGIMGDFFFSDSNRYGQPGLVTALGPTGGFAYDIYRTGRDMIEDENLNASRMLRYTPGQSLWYGRLIFDRNVIDQFQRLADPDYMTNKRAQVRRRKTQQGQDYFWPPARSFPSTPERAPDAAAATETPPQRGNTSWINNLTIGGS</sequence>
<feature type="region of interest" description="Disordered" evidence="1">
    <location>
        <begin position="747"/>
        <end position="797"/>
    </location>
</feature>
<feature type="compositionally biased region" description="Low complexity" evidence="1">
    <location>
        <begin position="766"/>
        <end position="781"/>
    </location>
</feature>
<feature type="compositionally biased region" description="Basic and acidic residues" evidence="1">
    <location>
        <begin position="1"/>
        <end position="10"/>
    </location>
</feature>
<feature type="region of interest" description="Disordered" evidence="1">
    <location>
        <begin position="1"/>
        <end position="24"/>
    </location>
</feature>
<dbReference type="GO" id="GO:0020037">
    <property type="term" value="F:heme binding"/>
    <property type="evidence" value="ECO:0007669"/>
    <property type="project" value="InterPro"/>
</dbReference>
<dbReference type="EMBL" id="PKLZ01000008">
    <property type="protein sequence ID" value="PLW82237.1"/>
    <property type="molecule type" value="Genomic_DNA"/>
</dbReference>
<dbReference type="GO" id="GO:0006979">
    <property type="term" value="P:response to oxidative stress"/>
    <property type="evidence" value="ECO:0007669"/>
    <property type="project" value="InterPro"/>
</dbReference>
<dbReference type="AlphaFoldDB" id="A0A2N5Y1G3"/>
<comment type="caution">
    <text evidence="2">The sequence shown here is derived from an EMBL/GenBank/DDBJ whole genome shotgun (WGS) entry which is preliminary data.</text>
</comment>
<evidence type="ECO:0000313" key="3">
    <source>
        <dbReference type="Proteomes" id="UP000234845"/>
    </source>
</evidence>
<evidence type="ECO:0000313" key="2">
    <source>
        <dbReference type="EMBL" id="PLW82237.1"/>
    </source>
</evidence>
<dbReference type="InterPro" id="IPR018028">
    <property type="entry name" value="Catalase"/>
</dbReference>
<proteinExistence type="predicted"/>
<feature type="compositionally biased region" description="Polar residues" evidence="1">
    <location>
        <begin position="782"/>
        <end position="797"/>
    </location>
</feature>
<dbReference type="PROSITE" id="PS51402">
    <property type="entry name" value="CATALASE_3"/>
    <property type="match status" value="1"/>
</dbReference>
<keyword evidence="3" id="KW-1185">Reference proteome</keyword>
<dbReference type="Proteomes" id="UP000234845">
    <property type="component" value="Unassembled WGS sequence"/>
</dbReference>
<evidence type="ECO:0000256" key="1">
    <source>
        <dbReference type="SAM" id="MobiDB-lite"/>
    </source>
</evidence>
<dbReference type="GO" id="GO:0004096">
    <property type="term" value="F:catalase activity"/>
    <property type="evidence" value="ECO:0007669"/>
    <property type="project" value="InterPro"/>
</dbReference>